<name>A0A644ZHV4_9ZZZZ</name>
<accession>A0A644ZHV4</accession>
<comment type="caution">
    <text evidence="3">The sequence shown here is derived from an EMBL/GenBank/DDBJ whole genome shotgun (WGS) entry which is preliminary data.</text>
</comment>
<dbReference type="EMBL" id="VSSQ01008805">
    <property type="protein sequence ID" value="MPM39898.1"/>
    <property type="molecule type" value="Genomic_DNA"/>
</dbReference>
<dbReference type="InterPro" id="IPR003697">
    <property type="entry name" value="Maf-like"/>
</dbReference>
<evidence type="ECO:0000256" key="1">
    <source>
        <dbReference type="ARBA" id="ARBA00001968"/>
    </source>
</evidence>
<organism evidence="3">
    <name type="scientific">bioreactor metagenome</name>
    <dbReference type="NCBI Taxonomy" id="1076179"/>
    <lineage>
        <taxon>unclassified sequences</taxon>
        <taxon>metagenomes</taxon>
        <taxon>ecological metagenomes</taxon>
    </lineage>
</organism>
<evidence type="ECO:0000256" key="2">
    <source>
        <dbReference type="ARBA" id="ARBA00022801"/>
    </source>
</evidence>
<protein>
    <submittedName>
        <fullName evidence="3">Septum formation protein Maf</fullName>
    </submittedName>
</protein>
<dbReference type="PANTHER" id="PTHR43213:SF5">
    <property type="entry name" value="BIFUNCTIONAL DTTP_UTP PYROPHOSPHATASE_METHYLTRANSFERASE PROTEIN-RELATED"/>
    <property type="match status" value="1"/>
</dbReference>
<dbReference type="PIRSF" id="PIRSF006305">
    <property type="entry name" value="Maf"/>
    <property type="match status" value="1"/>
</dbReference>
<reference evidence="3" key="1">
    <citation type="submission" date="2019-08" db="EMBL/GenBank/DDBJ databases">
        <authorList>
            <person name="Kucharzyk K."/>
            <person name="Murdoch R.W."/>
            <person name="Higgins S."/>
            <person name="Loffler F."/>
        </authorList>
    </citation>
    <scope>NUCLEOTIDE SEQUENCE</scope>
</reference>
<dbReference type="SUPFAM" id="SSF52972">
    <property type="entry name" value="ITPase-like"/>
    <property type="match status" value="1"/>
</dbReference>
<dbReference type="GO" id="GO:0047429">
    <property type="term" value="F:nucleoside triphosphate diphosphatase activity"/>
    <property type="evidence" value="ECO:0007669"/>
    <property type="project" value="InterPro"/>
</dbReference>
<dbReference type="CDD" id="cd00555">
    <property type="entry name" value="Maf"/>
    <property type="match status" value="1"/>
</dbReference>
<sequence length="196" mass="22182">MNNYHLILASNSPRRKELLSGIDIEYEIRTLPDIEEEYTNDIPLENVAEFLAGKKAAAYLSLIKEDELLITADTVVLLNDKIYGKPVDNADARQMLRDLSGRTHRVITGVCLTTTKKQVAFSDTARVTFAELTDEEIGYYVEKYRPLDKAGAYGVQEWIGYVAVKHIEGSYFNVMGLPIHRVYEELKSSFGLQITD</sequence>
<dbReference type="InterPro" id="IPR029001">
    <property type="entry name" value="ITPase-like_fam"/>
</dbReference>
<dbReference type="PANTHER" id="PTHR43213">
    <property type="entry name" value="BIFUNCTIONAL DTTP/UTP PYROPHOSPHATASE/METHYLTRANSFERASE PROTEIN-RELATED"/>
    <property type="match status" value="1"/>
</dbReference>
<proteinExistence type="inferred from homology"/>
<keyword evidence="2" id="KW-0378">Hydrolase</keyword>
<dbReference type="AlphaFoldDB" id="A0A644ZHV4"/>
<dbReference type="HAMAP" id="MF_00528">
    <property type="entry name" value="Maf"/>
    <property type="match status" value="1"/>
</dbReference>
<comment type="cofactor">
    <cofactor evidence="1">
        <name>a divalent metal cation</name>
        <dbReference type="ChEBI" id="CHEBI:60240"/>
    </cofactor>
</comment>
<dbReference type="NCBIfam" id="TIGR00172">
    <property type="entry name" value="maf"/>
    <property type="match status" value="1"/>
</dbReference>
<gene>
    <name evidence="3" type="primary">maf_25</name>
    <name evidence="3" type="ORF">SDC9_86534</name>
</gene>
<evidence type="ECO:0000313" key="3">
    <source>
        <dbReference type="EMBL" id="MPM39898.1"/>
    </source>
</evidence>
<dbReference type="Gene3D" id="3.90.950.10">
    <property type="match status" value="1"/>
</dbReference>
<dbReference type="Pfam" id="PF02545">
    <property type="entry name" value="Maf"/>
    <property type="match status" value="1"/>
</dbReference>